<evidence type="ECO:0000256" key="4">
    <source>
        <dbReference type="ARBA" id="ARBA00022692"/>
    </source>
</evidence>
<feature type="transmembrane region" description="Helical" evidence="7">
    <location>
        <begin position="306"/>
        <end position="331"/>
    </location>
</feature>
<dbReference type="EMBL" id="JBHSBA010000014">
    <property type="protein sequence ID" value="MFC4127439.1"/>
    <property type="molecule type" value="Genomic_DNA"/>
</dbReference>
<feature type="transmembrane region" description="Helical" evidence="7">
    <location>
        <begin position="176"/>
        <end position="195"/>
    </location>
</feature>
<dbReference type="Proteomes" id="UP001595767">
    <property type="component" value="Unassembled WGS sequence"/>
</dbReference>
<accession>A0ABV8LAW0</accession>
<dbReference type="RefSeq" id="WP_378552824.1">
    <property type="nucleotide sequence ID" value="NZ_JBHSBA010000014.1"/>
</dbReference>
<gene>
    <name evidence="9" type="ORF">ACFOW8_21145</name>
</gene>
<comment type="subcellular location">
    <subcellularLocation>
        <location evidence="1">Cell membrane</location>
        <topology evidence="1">Multi-pass membrane protein</topology>
    </subcellularLocation>
</comment>
<evidence type="ECO:0000313" key="10">
    <source>
        <dbReference type="Proteomes" id="UP001595767"/>
    </source>
</evidence>
<keyword evidence="4 7" id="KW-0812">Transmembrane</keyword>
<evidence type="ECO:0000256" key="1">
    <source>
        <dbReference type="ARBA" id="ARBA00004651"/>
    </source>
</evidence>
<dbReference type="PANTHER" id="PTHR33406">
    <property type="entry name" value="MEMBRANE PROTEIN MJ1562-RELATED"/>
    <property type="match status" value="1"/>
</dbReference>
<keyword evidence="5 7" id="KW-1133">Transmembrane helix</keyword>
<organism evidence="9 10">
    <name type="scientific">Nocardia rhizosphaerae</name>
    <dbReference type="NCBI Taxonomy" id="1691571"/>
    <lineage>
        <taxon>Bacteria</taxon>
        <taxon>Bacillati</taxon>
        <taxon>Actinomycetota</taxon>
        <taxon>Actinomycetes</taxon>
        <taxon>Mycobacteriales</taxon>
        <taxon>Nocardiaceae</taxon>
        <taxon>Nocardia</taxon>
    </lineage>
</organism>
<comment type="similarity">
    <text evidence="2">Belongs to the resistance-nodulation-cell division (RND) (TC 2.A.6) family. MmpL subfamily.</text>
</comment>
<evidence type="ECO:0000256" key="6">
    <source>
        <dbReference type="ARBA" id="ARBA00023136"/>
    </source>
</evidence>
<dbReference type="SUPFAM" id="SSF82866">
    <property type="entry name" value="Multidrug efflux transporter AcrB transmembrane domain"/>
    <property type="match status" value="2"/>
</dbReference>
<keyword evidence="6 7" id="KW-0472">Membrane</keyword>
<comment type="caution">
    <text evidence="9">The sequence shown here is derived from an EMBL/GenBank/DDBJ whole genome shotgun (WGS) entry which is preliminary data.</text>
</comment>
<feature type="domain" description="Membrane transport protein MMPL" evidence="8">
    <location>
        <begin position="487"/>
        <end position="677"/>
    </location>
</feature>
<feature type="domain" description="Membrane transport protein MMPL" evidence="8">
    <location>
        <begin position="98"/>
        <end position="362"/>
    </location>
</feature>
<feature type="transmembrane region" description="Helical" evidence="7">
    <location>
        <begin position="279"/>
        <end position="300"/>
    </location>
</feature>
<feature type="transmembrane region" description="Helical" evidence="7">
    <location>
        <begin position="202"/>
        <end position="225"/>
    </location>
</feature>
<evidence type="ECO:0000259" key="8">
    <source>
        <dbReference type="Pfam" id="PF03176"/>
    </source>
</evidence>
<feature type="transmembrane region" description="Helical" evidence="7">
    <location>
        <begin position="506"/>
        <end position="524"/>
    </location>
</feature>
<feature type="transmembrane region" description="Helical" evidence="7">
    <location>
        <begin position="609"/>
        <end position="632"/>
    </location>
</feature>
<feature type="transmembrane region" description="Helical" evidence="7">
    <location>
        <begin position="566"/>
        <end position="588"/>
    </location>
</feature>
<dbReference type="InterPro" id="IPR004869">
    <property type="entry name" value="MMPL_dom"/>
</dbReference>
<feature type="transmembrane region" description="Helical" evidence="7">
    <location>
        <begin position="231"/>
        <end position="252"/>
    </location>
</feature>
<dbReference type="PANTHER" id="PTHR33406:SF11">
    <property type="entry name" value="MEMBRANE PROTEIN SCO6666-RELATED"/>
    <property type="match status" value="1"/>
</dbReference>
<keyword evidence="10" id="KW-1185">Reference proteome</keyword>
<dbReference type="Pfam" id="PF03176">
    <property type="entry name" value="MMPL"/>
    <property type="match status" value="2"/>
</dbReference>
<evidence type="ECO:0000256" key="2">
    <source>
        <dbReference type="ARBA" id="ARBA00010157"/>
    </source>
</evidence>
<keyword evidence="3" id="KW-1003">Cell membrane</keyword>
<evidence type="ECO:0000256" key="5">
    <source>
        <dbReference type="ARBA" id="ARBA00022989"/>
    </source>
</evidence>
<protein>
    <submittedName>
        <fullName evidence="9">MMPL family transporter</fullName>
    </submittedName>
</protein>
<name>A0ABV8LAW0_9NOCA</name>
<evidence type="ECO:0000313" key="9">
    <source>
        <dbReference type="EMBL" id="MFC4127439.1"/>
    </source>
</evidence>
<dbReference type="Gene3D" id="1.20.1640.10">
    <property type="entry name" value="Multidrug efflux transporter AcrB transmembrane domain"/>
    <property type="match status" value="2"/>
</dbReference>
<sequence>MRILIGLALLRPRAVIAAALVLASLGLLAAALVAPKMTASLADYDDPSSDFSAAMADYTQRTGIDSEQGLQVIVDCTRGRAHPCPELTEIRSALLGVSHVVAVADFDTTGDARMISGDGDHAYLLVALNRGAGADAHFLDQVQRVIEAVPGLAPRTIVGGPTVANHDTATISTEDLFIAELVAFPLLVVALLWVFRTAVAAAIPLIGAGFSILTTFVALLVAQQALQLSTFALNLITALGTGLAIDFSLLIITRYRTERRAAPVPHAVYVAMSSAGRTVAFSGLTVMSALATLCLLPQRFLYSMGIAGVALTGACLIFALLVLPAILLLLGDRIEALSLRRARPAVAGRRWRRWSGFVQRHAAVVAVTGALALLLLAAPALGTRIQGYDTDVLPADSAAMRVTTMLRNDFEHADTTGIALLIAPGSDTTPQRAAELIAALPGILRVQPPLPLPDGSNMVNAAVDSPATSPRSREILRSVRGAVPDAQVLGEVARFDSLLQSLAHRLPYVATLLIVLSGLFLGILTRSVVIPIKNAVIGVLSLGATLGILVIVFQHTAIGGSPALEVTALVIVAVLAYGLSTDYASFLFHRMTEARQAGASPRESVDVGLASTAPVVTAAALLLVIPLGALLASRLTPVQMLGAGAALAVVLDATLVRVLLVPSLMGLLGRYNWWPSALHRDDDLLDTKAKAKVPQR</sequence>
<feature type="transmembrane region" description="Helical" evidence="7">
    <location>
        <begin position="362"/>
        <end position="381"/>
    </location>
</feature>
<feature type="transmembrane region" description="Helical" evidence="7">
    <location>
        <begin position="536"/>
        <end position="554"/>
    </location>
</feature>
<dbReference type="InterPro" id="IPR050545">
    <property type="entry name" value="Mycobact_MmpL"/>
</dbReference>
<feature type="transmembrane region" description="Helical" evidence="7">
    <location>
        <begin position="638"/>
        <end position="660"/>
    </location>
</feature>
<reference evidence="10" key="1">
    <citation type="journal article" date="2019" name="Int. J. Syst. Evol. Microbiol.">
        <title>The Global Catalogue of Microorganisms (GCM) 10K type strain sequencing project: providing services to taxonomists for standard genome sequencing and annotation.</title>
        <authorList>
            <consortium name="The Broad Institute Genomics Platform"/>
            <consortium name="The Broad Institute Genome Sequencing Center for Infectious Disease"/>
            <person name="Wu L."/>
            <person name="Ma J."/>
        </authorList>
    </citation>
    <scope>NUCLEOTIDE SEQUENCE [LARGE SCALE GENOMIC DNA]</scope>
    <source>
        <strain evidence="10">CGMCC 4.7204</strain>
    </source>
</reference>
<evidence type="ECO:0000256" key="3">
    <source>
        <dbReference type="ARBA" id="ARBA00022475"/>
    </source>
</evidence>
<evidence type="ECO:0000256" key="7">
    <source>
        <dbReference type="SAM" id="Phobius"/>
    </source>
</evidence>
<proteinExistence type="inferred from homology"/>